<dbReference type="KEGG" id="bte:BTH_I2282"/>
<organism evidence="3 4">
    <name type="scientific">Burkholderia thailandensis (strain ATCC 700388 / DSM 13276 / CCUG 48851 / CIP 106301 / E264)</name>
    <dbReference type="NCBI Taxonomy" id="271848"/>
    <lineage>
        <taxon>Bacteria</taxon>
        <taxon>Pseudomonadati</taxon>
        <taxon>Pseudomonadota</taxon>
        <taxon>Betaproteobacteria</taxon>
        <taxon>Burkholderiales</taxon>
        <taxon>Burkholderiaceae</taxon>
        <taxon>Burkholderia</taxon>
        <taxon>pseudomallei group</taxon>
    </lineage>
</organism>
<dbReference type="Pfam" id="PF00753">
    <property type="entry name" value="Lactamase_B"/>
    <property type="match status" value="1"/>
</dbReference>
<protein>
    <submittedName>
        <fullName evidence="3">Metallo-beta-lactamase family protein</fullName>
    </submittedName>
</protein>
<dbReference type="GO" id="GO:0046872">
    <property type="term" value="F:metal ion binding"/>
    <property type="evidence" value="ECO:0007669"/>
    <property type="project" value="UniProtKB-KW"/>
</dbReference>
<proteinExistence type="predicted"/>
<keyword evidence="4" id="KW-1185">Reference proteome</keyword>
<dbReference type="SUPFAM" id="SSF56281">
    <property type="entry name" value="Metallo-hydrolase/oxidoreductase"/>
    <property type="match status" value="1"/>
</dbReference>
<evidence type="ECO:0000256" key="1">
    <source>
        <dbReference type="ARBA" id="ARBA00022723"/>
    </source>
</evidence>
<name>Q2SW96_BURTA</name>
<sequence>MTVEGFFDPATCTISYLLLDSGSGECALIDSVLDYDPKSGRTRTASADQLIARVAALGARVRWLLETHVHADHLSAAPYLKARVGGEIAIGRHVTRVQDVFGKLFNAGPSFAHDGSQFDRLLDDGDTLALGALSIRAMHTPGHTPACMTYVVTEGRAAHGAPGARDAAAFVGDTLFMPDYGTARCDFPGGDARTLYRSIRKVLSLPPATRLYMCHDYQPNGRAVQYASTVANELRENVHIREGVTEDDFVAMRTARDATLDMPVLMLPSVQVNMRAGRLPEPEDNGVRYLKIPLDAI</sequence>
<evidence type="ECO:0000259" key="2">
    <source>
        <dbReference type="SMART" id="SM00849"/>
    </source>
</evidence>
<dbReference type="EMBL" id="CP000086">
    <property type="protein sequence ID" value="ABC39027.1"/>
    <property type="molecule type" value="Genomic_DNA"/>
</dbReference>
<dbReference type="HOGENOM" id="CLU_030571_6_1_4"/>
<dbReference type="InterPro" id="IPR044528">
    <property type="entry name" value="POD-like_MBL-fold"/>
</dbReference>
<dbReference type="GO" id="GO:0006749">
    <property type="term" value="P:glutathione metabolic process"/>
    <property type="evidence" value="ECO:0007669"/>
    <property type="project" value="InterPro"/>
</dbReference>
<dbReference type="Gene3D" id="3.60.15.10">
    <property type="entry name" value="Ribonuclease Z/Hydroxyacylglutathione hydrolase-like"/>
    <property type="match status" value="1"/>
</dbReference>
<reference evidence="3 4" key="1">
    <citation type="journal article" date="2005" name="BMC Genomics">
        <title>Bacterial genome adaptation to niches: divergence of the potential virulence genes in three Burkholderia species of different survival strategies.</title>
        <authorList>
            <person name="Kim H.S."/>
            <person name="Schell M.A."/>
            <person name="Yu Y."/>
            <person name="Ulrich R.L."/>
            <person name="Sarria S.H."/>
            <person name="Nierman W.C."/>
            <person name="DeShazer D."/>
        </authorList>
    </citation>
    <scope>NUCLEOTIDE SEQUENCE [LARGE SCALE GENOMIC DNA]</scope>
    <source>
        <strain evidence="4">ATCC 700388 / DSM 13276 / CCUG 48851 / CIP 106301 / E264</strain>
    </source>
</reference>
<dbReference type="InterPro" id="IPR001279">
    <property type="entry name" value="Metallo-B-lactamas"/>
</dbReference>
<dbReference type="PANTHER" id="PTHR43084:SF1">
    <property type="entry name" value="PERSULFIDE DIOXYGENASE ETHE1, MITOCHONDRIAL"/>
    <property type="match status" value="1"/>
</dbReference>
<dbReference type="GO" id="GO:0070813">
    <property type="term" value="P:hydrogen sulfide metabolic process"/>
    <property type="evidence" value="ECO:0007669"/>
    <property type="project" value="TreeGrafter"/>
</dbReference>
<dbReference type="InterPro" id="IPR051682">
    <property type="entry name" value="Mito_Persulfide_Diox"/>
</dbReference>
<dbReference type="PANTHER" id="PTHR43084">
    <property type="entry name" value="PERSULFIDE DIOXYGENASE ETHE1"/>
    <property type="match status" value="1"/>
</dbReference>
<dbReference type="Proteomes" id="UP000001930">
    <property type="component" value="Chromosome I"/>
</dbReference>
<dbReference type="RefSeq" id="WP_009890922.1">
    <property type="nucleotide sequence ID" value="NC_007651.1"/>
</dbReference>
<feature type="domain" description="Metallo-beta-lactamase" evidence="2">
    <location>
        <begin position="12"/>
        <end position="215"/>
    </location>
</feature>
<evidence type="ECO:0000313" key="4">
    <source>
        <dbReference type="Proteomes" id="UP000001930"/>
    </source>
</evidence>
<dbReference type="AlphaFoldDB" id="Q2SW96"/>
<evidence type="ECO:0000313" key="3">
    <source>
        <dbReference type="EMBL" id="ABC39027.1"/>
    </source>
</evidence>
<dbReference type="SMART" id="SM00849">
    <property type="entry name" value="Lactamase_B"/>
    <property type="match status" value="1"/>
</dbReference>
<dbReference type="GO" id="GO:0050313">
    <property type="term" value="F:sulfur dioxygenase activity"/>
    <property type="evidence" value="ECO:0007669"/>
    <property type="project" value="InterPro"/>
</dbReference>
<accession>Q2SW96</accession>
<gene>
    <name evidence="3" type="ordered locus">BTH_I2282</name>
</gene>
<keyword evidence="1" id="KW-0479">Metal-binding</keyword>
<dbReference type="GeneID" id="45122000"/>
<dbReference type="CDD" id="cd07724">
    <property type="entry name" value="POD-like_MBL-fold"/>
    <property type="match status" value="1"/>
</dbReference>
<dbReference type="InterPro" id="IPR036866">
    <property type="entry name" value="RibonucZ/Hydroxyglut_hydro"/>
</dbReference>